<keyword evidence="6" id="KW-0762">Sugar transport</keyword>
<evidence type="ECO:0000256" key="2">
    <source>
        <dbReference type="ARBA" id="ARBA00022741"/>
    </source>
</evidence>
<accession>A0A1I1NWL6</accession>
<dbReference type="SUPFAM" id="SSF52540">
    <property type="entry name" value="P-loop containing nucleoside triphosphate hydrolases"/>
    <property type="match status" value="1"/>
</dbReference>
<dbReference type="InterPro" id="IPR013611">
    <property type="entry name" value="Transp-assoc_OB_typ2"/>
</dbReference>
<dbReference type="GO" id="GO:0016887">
    <property type="term" value="F:ATP hydrolysis activity"/>
    <property type="evidence" value="ECO:0007669"/>
    <property type="project" value="InterPro"/>
</dbReference>
<dbReference type="PANTHER" id="PTHR43875">
    <property type="entry name" value="MALTODEXTRIN IMPORT ATP-BINDING PROTEIN MSMX"/>
    <property type="match status" value="1"/>
</dbReference>
<dbReference type="PROSITE" id="PS50893">
    <property type="entry name" value="ABC_TRANSPORTER_2"/>
    <property type="match status" value="1"/>
</dbReference>
<dbReference type="RefSeq" id="WP_093839575.1">
    <property type="nucleotide sequence ID" value="NZ_FOLM01000008.1"/>
</dbReference>
<protein>
    <submittedName>
        <fullName evidence="6">Multiple sugar transport system ATP-binding protein</fullName>
    </submittedName>
</protein>
<dbReference type="GO" id="GO:0140359">
    <property type="term" value="F:ABC-type transporter activity"/>
    <property type="evidence" value="ECO:0007669"/>
    <property type="project" value="UniProtKB-ARBA"/>
</dbReference>
<gene>
    <name evidence="6" type="ORF">SAMN05421773_108207</name>
</gene>
<dbReference type="STRING" id="910347.SAMN05421773_108207"/>
<evidence type="ECO:0000313" key="6">
    <source>
        <dbReference type="EMBL" id="SFD01989.1"/>
    </source>
</evidence>
<dbReference type="InterPro" id="IPR027417">
    <property type="entry name" value="P-loop_NTPase"/>
</dbReference>
<dbReference type="SMART" id="SM00382">
    <property type="entry name" value="AAA"/>
    <property type="match status" value="1"/>
</dbReference>
<feature type="compositionally biased region" description="Basic and acidic residues" evidence="4">
    <location>
        <begin position="420"/>
        <end position="429"/>
    </location>
</feature>
<dbReference type="Gene3D" id="2.40.50.100">
    <property type="match status" value="1"/>
</dbReference>
<proteinExistence type="predicted"/>
<evidence type="ECO:0000259" key="5">
    <source>
        <dbReference type="PROSITE" id="PS50893"/>
    </source>
</evidence>
<dbReference type="FunFam" id="3.40.50.300:FF:000042">
    <property type="entry name" value="Maltose/maltodextrin ABC transporter, ATP-binding protein"/>
    <property type="match status" value="1"/>
</dbReference>
<dbReference type="InterPro" id="IPR008995">
    <property type="entry name" value="Mo/tungstate-bd_C_term_dom"/>
</dbReference>
<evidence type="ECO:0000256" key="1">
    <source>
        <dbReference type="ARBA" id="ARBA00022448"/>
    </source>
</evidence>
<keyword evidence="7" id="KW-1185">Reference proteome</keyword>
<evidence type="ECO:0000313" key="7">
    <source>
        <dbReference type="Proteomes" id="UP000199207"/>
    </source>
</evidence>
<reference evidence="6 7" key="1">
    <citation type="submission" date="2016-10" db="EMBL/GenBank/DDBJ databases">
        <authorList>
            <person name="de Groot N.N."/>
        </authorList>
    </citation>
    <scope>NUCLEOTIDE SEQUENCE [LARGE SCALE GENOMIC DNA]</scope>
    <source>
        <strain evidence="6 7">CGMCC 4.5739</strain>
    </source>
</reference>
<dbReference type="GO" id="GO:0005524">
    <property type="term" value="F:ATP binding"/>
    <property type="evidence" value="ECO:0007669"/>
    <property type="project" value="UniProtKB-KW"/>
</dbReference>
<dbReference type="Pfam" id="PF00005">
    <property type="entry name" value="ABC_tran"/>
    <property type="match status" value="1"/>
</dbReference>
<dbReference type="InterPro" id="IPR003439">
    <property type="entry name" value="ABC_transporter-like_ATP-bd"/>
</dbReference>
<keyword evidence="1" id="KW-0813">Transport</keyword>
<feature type="compositionally biased region" description="Low complexity" evidence="4">
    <location>
        <begin position="363"/>
        <end position="372"/>
    </location>
</feature>
<sequence length="521" mass="56118">MTRAISLREVSKVYPANRGRIAAVERVTLDIAPGEFVVLLGPSGCGKSTVLRLIAGLEQPTGGEVLLDGEYANDIPPGQRRLAMVFQHYALYPTMTSRGNIEFPLRMEDPHMDHRGPVADTARILGIEDLLDRYPGQLSGGERQRVAMGRAIVRRPSAFLMDEPLSNLDAKLRNRLRAEIAALTRHLGVTTVYVTHDQSEAMSLGDRVVVMRDGQVQQTGSAREVYRYPENLFVAAFVGTPRINLFRARVLAPMGGRMALDFGTQRMLLPEPLSADHQLLRVQLGRDITVGLRSEAVRIASPQEARPGEALLRGAVEHVEFQGHESLVHVAIGARPAEVAGLEAARRPGQAERTAGPLGGRLGRLLGRSGRAAAHREPHDRGHGPGGGGGRAGTISAVTTLDFDDLPEEGPFPHTGGYVQHERYPDARHRAPGPEPRSRAGHGRRSAGAEHPADPPAAGPGAVPDPAARMAASLVVRTEADSRIHVGQRVPLLVDLAQLYVFDADGARICPAASHPPALER</sequence>
<evidence type="ECO:0000256" key="3">
    <source>
        <dbReference type="ARBA" id="ARBA00022840"/>
    </source>
</evidence>
<dbReference type="PROSITE" id="PS00211">
    <property type="entry name" value="ABC_TRANSPORTER_1"/>
    <property type="match status" value="1"/>
</dbReference>
<dbReference type="AlphaFoldDB" id="A0A1I1NWL6"/>
<feature type="compositionally biased region" description="Basic and acidic residues" evidence="4">
    <location>
        <begin position="374"/>
        <end position="383"/>
    </location>
</feature>
<dbReference type="Gene3D" id="3.40.50.300">
    <property type="entry name" value="P-loop containing nucleotide triphosphate hydrolases"/>
    <property type="match status" value="1"/>
</dbReference>
<dbReference type="EMBL" id="FOLM01000008">
    <property type="protein sequence ID" value="SFD01989.1"/>
    <property type="molecule type" value="Genomic_DNA"/>
</dbReference>
<evidence type="ECO:0000256" key="4">
    <source>
        <dbReference type="SAM" id="MobiDB-lite"/>
    </source>
</evidence>
<name>A0A1I1NWL6_9ACTN</name>
<dbReference type="InterPro" id="IPR003593">
    <property type="entry name" value="AAA+_ATPase"/>
</dbReference>
<feature type="region of interest" description="Disordered" evidence="4">
    <location>
        <begin position="345"/>
        <end position="465"/>
    </location>
</feature>
<organism evidence="6 7">
    <name type="scientific">Streptomyces aidingensis</name>
    <dbReference type="NCBI Taxonomy" id="910347"/>
    <lineage>
        <taxon>Bacteria</taxon>
        <taxon>Bacillati</taxon>
        <taxon>Actinomycetota</taxon>
        <taxon>Actinomycetes</taxon>
        <taxon>Kitasatosporales</taxon>
        <taxon>Streptomycetaceae</taxon>
        <taxon>Streptomyces</taxon>
    </lineage>
</organism>
<dbReference type="OrthoDB" id="9802264at2"/>
<dbReference type="SUPFAM" id="SSF50331">
    <property type="entry name" value="MOP-like"/>
    <property type="match status" value="1"/>
</dbReference>
<dbReference type="Proteomes" id="UP000199207">
    <property type="component" value="Unassembled WGS sequence"/>
</dbReference>
<feature type="domain" description="ABC transporter" evidence="5">
    <location>
        <begin position="5"/>
        <end position="238"/>
    </location>
</feature>
<dbReference type="InterPro" id="IPR017871">
    <property type="entry name" value="ABC_transporter-like_CS"/>
</dbReference>
<keyword evidence="2" id="KW-0547">Nucleotide-binding</keyword>
<dbReference type="GO" id="GO:0055052">
    <property type="term" value="C:ATP-binding cassette (ABC) transporter complex, substrate-binding subunit-containing"/>
    <property type="evidence" value="ECO:0007669"/>
    <property type="project" value="TreeGrafter"/>
</dbReference>
<keyword evidence="3 6" id="KW-0067">ATP-binding</keyword>
<dbReference type="Pfam" id="PF08402">
    <property type="entry name" value="TOBE_2"/>
    <property type="match status" value="1"/>
</dbReference>
<dbReference type="InterPro" id="IPR047641">
    <property type="entry name" value="ABC_transpr_MalK/UgpC-like"/>
</dbReference>
<dbReference type="PANTHER" id="PTHR43875:SF1">
    <property type="entry name" value="OSMOPROTECTIVE COMPOUNDS UPTAKE ATP-BINDING PROTEIN GGTA"/>
    <property type="match status" value="1"/>
</dbReference>